<evidence type="ECO:0000313" key="6">
    <source>
        <dbReference type="Proteomes" id="UP001284901"/>
    </source>
</evidence>
<evidence type="ECO:0000256" key="2">
    <source>
        <dbReference type="ARBA" id="ARBA00023315"/>
    </source>
</evidence>
<dbReference type="InterPro" id="IPR050680">
    <property type="entry name" value="YpeA/RimI_acetyltransf"/>
</dbReference>
<organism evidence="4 7">
    <name type="scientific">Actinotignum timonense</name>
    <dbReference type="NCBI Taxonomy" id="1870995"/>
    <lineage>
        <taxon>Bacteria</taxon>
        <taxon>Bacillati</taxon>
        <taxon>Actinomycetota</taxon>
        <taxon>Actinomycetes</taxon>
        <taxon>Actinomycetales</taxon>
        <taxon>Actinomycetaceae</taxon>
        <taxon>Actinotignum</taxon>
    </lineage>
</organism>
<dbReference type="CDD" id="cd04301">
    <property type="entry name" value="NAT_SF"/>
    <property type="match status" value="1"/>
</dbReference>
<dbReference type="GO" id="GO:0016747">
    <property type="term" value="F:acyltransferase activity, transferring groups other than amino-acyl groups"/>
    <property type="evidence" value="ECO:0007669"/>
    <property type="project" value="InterPro"/>
</dbReference>
<evidence type="ECO:0000256" key="1">
    <source>
        <dbReference type="ARBA" id="ARBA00022679"/>
    </source>
</evidence>
<evidence type="ECO:0000259" key="3">
    <source>
        <dbReference type="PROSITE" id="PS51186"/>
    </source>
</evidence>
<reference evidence="4 6" key="1">
    <citation type="submission" date="2023-10" db="EMBL/GenBank/DDBJ databases">
        <title>Whole Genome based description of the genera Actinobaculum and Actinotignum reveals a complex phylogenetic relationship within the species included in the genus Actinotignum.</title>
        <authorList>
            <person name="Jensen C.S."/>
            <person name="Dargis R."/>
            <person name="Kemp M."/>
            <person name="Christensen J.J."/>
        </authorList>
    </citation>
    <scope>NUCLEOTIDE SEQUENCE</scope>
    <source>
        <strain evidence="5 6">SLA_B089</strain>
        <strain evidence="4">SLA_B245</strain>
    </source>
</reference>
<keyword evidence="2" id="KW-0012">Acyltransferase</keyword>
<dbReference type="SUPFAM" id="SSF55729">
    <property type="entry name" value="Acyl-CoA N-acyltransferases (Nat)"/>
    <property type="match status" value="1"/>
</dbReference>
<dbReference type="Pfam" id="PF00583">
    <property type="entry name" value="Acetyltransf_1"/>
    <property type="match status" value="1"/>
</dbReference>
<dbReference type="RefSeq" id="WP_087070549.1">
    <property type="nucleotide sequence ID" value="NZ_CAUPFC010000014.1"/>
</dbReference>
<keyword evidence="6" id="KW-1185">Reference proteome</keyword>
<comment type="caution">
    <text evidence="4">The sequence shown here is derived from an EMBL/GenBank/DDBJ whole genome shotgun (WGS) entry which is preliminary data.</text>
</comment>
<gene>
    <name evidence="4" type="ORF">R6G74_08115</name>
    <name evidence="5" type="ORF">R6P33_02455</name>
</gene>
<dbReference type="EMBL" id="JAWNFY010000005">
    <property type="protein sequence ID" value="MDY5145887.1"/>
    <property type="molecule type" value="Genomic_DNA"/>
</dbReference>
<dbReference type="PANTHER" id="PTHR43420">
    <property type="entry name" value="ACETYLTRANSFERASE"/>
    <property type="match status" value="1"/>
</dbReference>
<evidence type="ECO:0000313" key="7">
    <source>
        <dbReference type="Proteomes" id="UP001288320"/>
    </source>
</evidence>
<dbReference type="Proteomes" id="UP001288320">
    <property type="component" value="Unassembled WGS sequence"/>
</dbReference>
<dbReference type="EMBL" id="JAWNFV010000018">
    <property type="protein sequence ID" value="MDY5141267.1"/>
    <property type="molecule type" value="Genomic_DNA"/>
</dbReference>
<dbReference type="InterPro" id="IPR016181">
    <property type="entry name" value="Acyl_CoA_acyltransferase"/>
</dbReference>
<protein>
    <submittedName>
        <fullName evidence="4">GNAT family N-acetyltransferase</fullName>
    </submittedName>
</protein>
<keyword evidence="1" id="KW-0808">Transferase</keyword>
<dbReference type="AlphaFoldDB" id="A0AAW9HPA5"/>
<proteinExistence type="predicted"/>
<dbReference type="GeneID" id="92814516"/>
<accession>A0AAW9HPA5</accession>
<dbReference type="Gene3D" id="3.40.630.30">
    <property type="match status" value="1"/>
</dbReference>
<dbReference type="InterPro" id="IPR000182">
    <property type="entry name" value="GNAT_dom"/>
</dbReference>
<sequence>MPRHWRDVPMRRVVADPSWARDLARFDAAQFGAREAWPRGAWEQALRASSEAYLLYTVEPPREVMERGEAAVFPGTAANSVEHGATAAVPGAATPNAPSINALDDLHPPILAAGGVSLGVEAEILTLAVAQAVRGQGLGGALLDDLMTLARDAGGETMFLEVRSDDPIATGLYASRGFTAVGRRPGYYHGRDATIMRCSLAAASA</sequence>
<name>A0AAW9HPA5_9ACTO</name>
<feature type="domain" description="N-acetyltransferase" evidence="3">
    <location>
        <begin position="53"/>
        <end position="201"/>
    </location>
</feature>
<evidence type="ECO:0000313" key="5">
    <source>
        <dbReference type="EMBL" id="MDY5145887.1"/>
    </source>
</evidence>
<evidence type="ECO:0000313" key="4">
    <source>
        <dbReference type="EMBL" id="MDY5141267.1"/>
    </source>
</evidence>
<dbReference type="Proteomes" id="UP001284901">
    <property type="component" value="Unassembled WGS sequence"/>
</dbReference>
<dbReference type="PROSITE" id="PS51186">
    <property type="entry name" value="GNAT"/>
    <property type="match status" value="1"/>
</dbReference>